<keyword evidence="2" id="KW-1185">Reference proteome</keyword>
<reference evidence="1" key="1">
    <citation type="submission" date="2023-03" db="EMBL/GenBank/DDBJ databases">
        <title>Massive genome expansion in bonnet fungi (Mycena s.s.) driven by repeated elements and novel gene families across ecological guilds.</title>
        <authorList>
            <consortium name="Lawrence Berkeley National Laboratory"/>
            <person name="Harder C.B."/>
            <person name="Miyauchi S."/>
            <person name="Viragh M."/>
            <person name="Kuo A."/>
            <person name="Thoen E."/>
            <person name="Andreopoulos B."/>
            <person name="Lu D."/>
            <person name="Skrede I."/>
            <person name="Drula E."/>
            <person name="Henrissat B."/>
            <person name="Morin E."/>
            <person name="Kohler A."/>
            <person name="Barry K."/>
            <person name="LaButti K."/>
            <person name="Morin E."/>
            <person name="Salamov A."/>
            <person name="Lipzen A."/>
            <person name="Mereny Z."/>
            <person name="Hegedus B."/>
            <person name="Baldrian P."/>
            <person name="Stursova M."/>
            <person name="Weitz H."/>
            <person name="Taylor A."/>
            <person name="Grigoriev I.V."/>
            <person name="Nagy L.G."/>
            <person name="Martin F."/>
            <person name="Kauserud H."/>
        </authorList>
    </citation>
    <scope>NUCLEOTIDE SEQUENCE</scope>
    <source>
        <strain evidence="1">CBHHK002</strain>
    </source>
</reference>
<dbReference type="AlphaFoldDB" id="A0AAD7E9M0"/>
<protein>
    <submittedName>
        <fullName evidence="1">Uncharacterized protein</fullName>
    </submittedName>
</protein>
<dbReference type="EMBL" id="JARIHO010000098">
    <property type="protein sequence ID" value="KAJ7304842.1"/>
    <property type="molecule type" value="Genomic_DNA"/>
</dbReference>
<sequence length="106" mass="11997">MPTLTHLGVNSFFDDTTDYDAVRSQTILQCIVVLVQQPIMDVHDVHPWTDDDCFVLIHQEKSCSLDWLAGARAGDDYWVFADAFIAARRAGKVDVLQYIISNIHES</sequence>
<organism evidence="1 2">
    <name type="scientific">Mycena albidolilacea</name>
    <dbReference type="NCBI Taxonomy" id="1033008"/>
    <lineage>
        <taxon>Eukaryota</taxon>
        <taxon>Fungi</taxon>
        <taxon>Dikarya</taxon>
        <taxon>Basidiomycota</taxon>
        <taxon>Agaricomycotina</taxon>
        <taxon>Agaricomycetes</taxon>
        <taxon>Agaricomycetidae</taxon>
        <taxon>Agaricales</taxon>
        <taxon>Marasmiineae</taxon>
        <taxon>Mycenaceae</taxon>
        <taxon>Mycena</taxon>
    </lineage>
</organism>
<evidence type="ECO:0000313" key="2">
    <source>
        <dbReference type="Proteomes" id="UP001218218"/>
    </source>
</evidence>
<evidence type="ECO:0000313" key="1">
    <source>
        <dbReference type="EMBL" id="KAJ7304842.1"/>
    </source>
</evidence>
<accession>A0AAD7E9M0</accession>
<dbReference type="Proteomes" id="UP001218218">
    <property type="component" value="Unassembled WGS sequence"/>
</dbReference>
<gene>
    <name evidence="1" type="ORF">DFH08DRAFT_976441</name>
</gene>
<proteinExistence type="predicted"/>
<name>A0AAD7E9M0_9AGAR</name>
<comment type="caution">
    <text evidence="1">The sequence shown here is derived from an EMBL/GenBank/DDBJ whole genome shotgun (WGS) entry which is preliminary data.</text>
</comment>